<dbReference type="GO" id="GO:0036503">
    <property type="term" value="P:ERAD pathway"/>
    <property type="evidence" value="ECO:0007669"/>
    <property type="project" value="UniProtKB-ARBA"/>
</dbReference>
<feature type="disulfide bond" evidence="8">
    <location>
        <begin position="386"/>
        <end position="415"/>
    </location>
</feature>
<accession>A0A2B7WHN3</accession>
<reference evidence="10 11" key="1">
    <citation type="submission" date="2017-10" db="EMBL/GenBank/DDBJ databases">
        <title>Comparative genomics in systemic dimorphic fungi from Ajellomycetaceae.</title>
        <authorList>
            <person name="Munoz J.F."/>
            <person name="Mcewen J.G."/>
            <person name="Clay O.K."/>
            <person name="Cuomo C.A."/>
        </authorList>
    </citation>
    <scope>NUCLEOTIDE SEQUENCE [LARGE SCALE GENOMIC DNA]</scope>
    <source>
        <strain evidence="10 11">UAMH5409</strain>
    </source>
</reference>
<dbReference type="InterPro" id="IPR050749">
    <property type="entry name" value="Glycosyl_Hydrolase_47"/>
</dbReference>
<evidence type="ECO:0000256" key="4">
    <source>
        <dbReference type="ARBA" id="ARBA00022801"/>
    </source>
</evidence>
<evidence type="ECO:0000256" key="9">
    <source>
        <dbReference type="RuleBase" id="RU361193"/>
    </source>
</evidence>
<dbReference type="EC" id="3.2.1.-" evidence="9"/>
<keyword evidence="5 8" id="KW-1015">Disulfide bond</keyword>
<evidence type="ECO:0000256" key="8">
    <source>
        <dbReference type="PIRSR" id="PIRSR601382-3"/>
    </source>
</evidence>
<keyword evidence="11" id="KW-1185">Reference proteome</keyword>
<comment type="pathway">
    <text evidence="2">Protein modification; protein glycosylation.</text>
</comment>
<name>A0A2B7WHN3_9EURO</name>
<keyword evidence="4 9" id="KW-0378">Hydrolase</keyword>
<dbReference type="GO" id="GO:0016020">
    <property type="term" value="C:membrane"/>
    <property type="evidence" value="ECO:0007669"/>
    <property type="project" value="InterPro"/>
</dbReference>
<evidence type="ECO:0000256" key="5">
    <source>
        <dbReference type="ARBA" id="ARBA00023157"/>
    </source>
</evidence>
<dbReference type="Pfam" id="PF01532">
    <property type="entry name" value="Glyco_hydro_47"/>
    <property type="match status" value="1"/>
</dbReference>
<protein>
    <recommendedName>
        <fullName evidence="9">alpha-1,2-Mannosidase</fullName>
        <ecNumber evidence="9">3.2.1.-</ecNumber>
    </recommendedName>
</protein>
<comment type="similarity">
    <text evidence="3 9">Belongs to the glycosyl hydrolase 47 family.</text>
</comment>
<feature type="active site" evidence="6">
    <location>
        <position position="314"/>
    </location>
</feature>
<gene>
    <name evidence="10" type="ORF">AJ79_08749</name>
</gene>
<sequence>MLASRRKWITYIVLSAVGLFFYLLGSSPDTSAGGYSNLSTPPEKIEFQWEKYDEKYPVEWMVSLPLHPIKKLPKIQYGFPEEFFKVLLPKQKMRQEAVKESFLRAWKTYKEYAWMHDEVTPLTRVPLDSFGGWAATLVDSLDTLWIMDLKDEFQEAVLAVSKIDFRNTEAKEINVFETTIRYLGGLLSAYDLSGEQILLDKATELGNILYVAFDTPNRMPVTRWNIHSTFMGLSQEANSFCLLAEIGSLTMEFTRLSQLTGDPKWHDAVDRIMEAFSQQQKGTRLPGMFPVVVNARAKNFQGRVDTFSLGAMSDSFYEYLPKMHALLGGVDQKYGKMYRYAMDVAKKHILYRPMVPDNANILISGKVTAYSETDIGLNPEGQHLVCFAGGMFALGSKLFDIPEHMDIAHMLTDGCTWSYKATRSGMMPEVFHMVPCPTKEPCEWDEGKFHEAVVTAHFFDKNDDQDNSPQGIIDRERLPLGIRSMQDRRYILRPEAIESVFVLYRTTGRMDLLDKAWEMFAAIEGVTKTAYGNAGLDDVTIAREAVAAGDAPLSDRMESFWLAETLKYFYLMFSDPNLISLDEYVLNTEAHPFKRAG</sequence>
<dbReference type="GO" id="GO:0005509">
    <property type="term" value="F:calcium ion binding"/>
    <property type="evidence" value="ECO:0007669"/>
    <property type="project" value="InterPro"/>
</dbReference>
<dbReference type="SUPFAM" id="SSF48225">
    <property type="entry name" value="Seven-hairpin glycosidases"/>
    <property type="match status" value="1"/>
</dbReference>
<dbReference type="InterPro" id="IPR012341">
    <property type="entry name" value="6hp_glycosidase-like_sf"/>
</dbReference>
<feature type="active site" description="Proton donor" evidence="6">
    <location>
        <position position="177"/>
    </location>
</feature>
<dbReference type="GO" id="GO:0004571">
    <property type="term" value="F:mannosyl-oligosaccharide 1,2-alpha-mannosidase activity"/>
    <property type="evidence" value="ECO:0007669"/>
    <property type="project" value="InterPro"/>
</dbReference>
<feature type="active site" description="Proton donor" evidence="6">
    <location>
        <position position="429"/>
    </location>
</feature>
<organism evidence="10 11">
    <name type="scientific">Helicocarpus griseus UAMH5409</name>
    <dbReference type="NCBI Taxonomy" id="1447875"/>
    <lineage>
        <taxon>Eukaryota</taxon>
        <taxon>Fungi</taxon>
        <taxon>Dikarya</taxon>
        <taxon>Ascomycota</taxon>
        <taxon>Pezizomycotina</taxon>
        <taxon>Eurotiomycetes</taxon>
        <taxon>Eurotiomycetidae</taxon>
        <taxon>Onygenales</taxon>
        <taxon>Ajellomycetaceae</taxon>
        <taxon>Helicocarpus</taxon>
    </lineage>
</organism>
<comment type="cofactor">
    <cofactor evidence="1 7">
        <name>Ca(2+)</name>
        <dbReference type="ChEBI" id="CHEBI:29108"/>
    </cofactor>
</comment>
<feature type="active site" evidence="6">
    <location>
        <position position="495"/>
    </location>
</feature>
<evidence type="ECO:0000256" key="1">
    <source>
        <dbReference type="ARBA" id="ARBA00001913"/>
    </source>
</evidence>
<dbReference type="GO" id="GO:0005975">
    <property type="term" value="P:carbohydrate metabolic process"/>
    <property type="evidence" value="ECO:0007669"/>
    <property type="project" value="InterPro"/>
</dbReference>
<evidence type="ECO:0000256" key="6">
    <source>
        <dbReference type="PIRSR" id="PIRSR601382-1"/>
    </source>
</evidence>
<dbReference type="InterPro" id="IPR001382">
    <property type="entry name" value="Glyco_hydro_47"/>
</dbReference>
<evidence type="ECO:0000256" key="7">
    <source>
        <dbReference type="PIRSR" id="PIRSR601382-2"/>
    </source>
</evidence>
<feature type="binding site" evidence="7">
    <location>
        <position position="588"/>
    </location>
    <ligand>
        <name>Ca(2+)</name>
        <dbReference type="ChEBI" id="CHEBI:29108"/>
    </ligand>
</feature>
<dbReference type="EMBL" id="PDNB01000217">
    <property type="protein sequence ID" value="PGG98873.1"/>
    <property type="molecule type" value="Genomic_DNA"/>
</dbReference>
<dbReference type="OrthoDB" id="8118055at2759"/>
<evidence type="ECO:0000313" key="10">
    <source>
        <dbReference type="EMBL" id="PGG98873.1"/>
    </source>
</evidence>
<dbReference type="Proteomes" id="UP000223968">
    <property type="component" value="Unassembled WGS sequence"/>
</dbReference>
<dbReference type="Gene3D" id="1.50.10.10">
    <property type="match status" value="1"/>
</dbReference>
<keyword evidence="9" id="KW-0326">Glycosidase</keyword>
<dbReference type="STRING" id="1447875.A0A2B7WHN3"/>
<proteinExistence type="inferred from homology"/>
<keyword evidence="7" id="KW-0106">Calcium</keyword>
<comment type="caution">
    <text evidence="10">The sequence shown here is derived from an EMBL/GenBank/DDBJ whole genome shotgun (WGS) entry which is preliminary data.</text>
</comment>
<dbReference type="PANTHER" id="PTHR11742">
    <property type="entry name" value="MANNOSYL-OLIGOSACCHARIDE ALPHA-1,2-MANNOSIDASE-RELATED"/>
    <property type="match status" value="1"/>
</dbReference>
<dbReference type="FunFam" id="1.50.10.10:FF:000037">
    <property type="entry name" value="alpha-1,2-Mannosidase"/>
    <property type="match status" value="1"/>
</dbReference>
<evidence type="ECO:0000256" key="2">
    <source>
        <dbReference type="ARBA" id="ARBA00004922"/>
    </source>
</evidence>
<dbReference type="InterPro" id="IPR036026">
    <property type="entry name" value="Seven-hairpin_glycosidases"/>
</dbReference>
<dbReference type="PANTHER" id="PTHR11742:SF89">
    <property type="entry name" value="ALPHA-1,2-MANNOSIDASE"/>
    <property type="match status" value="1"/>
</dbReference>
<dbReference type="AlphaFoldDB" id="A0A2B7WHN3"/>
<dbReference type="GO" id="GO:0005783">
    <property type="term" value="C:endoplasmic reticulum"/>
    <property type="evidence" value="ECO:0007669"/>
    <property type="project" value="TreeGrafter"/>
</dbReference>
<evidence type="ECO:0000313" key="11">
    <source>
        <dbReference type="Proteomes" id="UP000223968"/>
    </source>
</evidence>
<dbReference type="UniPathway" id="UPA00378"/>
<evidence type="ECO:0000256" key="3">
    <source>
        <dbReference type="ARBA" id="ARBA00007658"/>
    </source>
</evidence>
<keyword evidence="7" id="KW-0479">Metal-binding</keyword>
<dbReference type="PRINTS" id="PR00747">
    <property type="entry name" value="GLYHDRLASE47"/>
</dbReference>